<dbReference type="OrthoDB" id="6510177at2759"/>
<comment type="subcellular location">
    <subcellularLocation>
        <location evidence="1">Membrane</location>
        <topology evidence="1">Multi-pass membrane protein</topology>
    </subcellularLocation>
</comment>
<keyword evidence="3 6" id="KW-1133">Transmembrane helix</keyword>
<dbReference type="GO" id="GO:0018996">
    <property type="term" value="P:molting cycle, collagen and cuticulin-based cuticle"/>
    <property type="evidence" value="ECO:0007669"/>
    <property type="project" value="TreeGrafter"/>
</dbReference>
<dbReference type="PANTHER" id="PTHR10796:SF92">
    <property type="entry name" value="PATCHED-RELATED, ISOFORM A"/>
    <property type="match status" value="1"/>
</dbReference>
<evidence type="ECO:0000256" key="1">
    <source>
        <dbReference type="ARBA" id="ARBA00004141"/>
    </source>
</evidence>
<dbReference type="InterPro" id="IPR051697">
    <property type="entry name" value="Patched_domain-protein"/>
</dbReference>
<feature type="domain" description="Patched" evidence="7">
    <location>
        <begin position="51"/>
        <end position="78"/>
    </location>
</feature>
<keyword evidence="9" id="KW-1185">Reference proteome</keyword>
<feature type="domain" description="Patched" evidence="7">
    <location>
        <begin position="5"/>
        <end position="48"/>
    </location>
</feature>
<evidence type="ECO:0000313" key="8">
    <source>
        <dbReference type="EMBL" id="RCN28844.1"/>
    </source>
</evidence>
<reference evidence="8 9" key="1">
    <citation type="submission" date="2014-10" db="EMBL/GenBank/DDBJ databases">
        <title>Draft genome of the hookworm Ancylostoma caninum.</title>
        <authorList>
            <person name="Mitreva M."/>
        </authorList>
    </citation>
    <scope>NUCLEOTIDE SEQUENCE [LARGE SCALE GENOMIC DNA]</scope>
    <source>
        <strain evidence="8 9">Baltimore</strain>
    </source>
</reference>
<feature type="transmembrane region" description="Helical" evidence="6">
    <location>
        <begin position="6"/>
        <end position="25"/>
    </location>
</feature>
<evidence type="ECO:0000256" key="6">
    <source>
        <dbReference type="SAM" id="Phobius"/>
    </source>
</evidence>
<evidence type="ECO:0000313" key="9">
    <source>
        <dbReference type="Proteomes" id="UP000252519"/>
    </source>
</evidence>
<evidence type="ECO:0000256" key="2">
    <source>
        <dbReference type="ARBA" id="ARBA00022692"/>
    </source>
</evidence>
<gene>
    <name evidence="8" type="ORF">ANCCAN_25408</name>
</gene>
<comment type="caution">
    <text evidence="8">The sequence shown here is derived from an EMBL/GenBank/DDBJ whole genome shotgun (WGS) entry which is preliminary data.</text>
</comment>
<feature type="transmembrane region" description="Helical" evidence="6">
    <location>
        <begin position="32"/>
        <end position="50"/>
    </location>
</feature>
<sequence length="88" mass="9461">MYCSLVGIGATLCPLLAITSTYGFLCLMGSRINSLLFVMPFLIMGVGLVYEEAVPSITITSVTNVLSFAIGAITPTPGTFHRSFYYLL</sequence>
<dbReference type="AlphaFoldDB" id="A0A368F9L7"/>
<dbReference type="GO" id="GO:0030659">
    <property type="term" value="C:cytoplasmic vesicle membrane"/>
    <property type="evidence" value="ECO:0007669"/>
    <property type="project" value="TreeGrafter"/>
</dbReference>
<dbReference type="PANTHER" id="PTHR10796">
    <property type="entry name" value="PATCHED-RELATED"/>
    <property type="match status" value="1"/>
</dbReference>
<protein>
    <recommendedName>
        <fullName evidence="7">Patched domain-containing protein</fullName>
    </recommendedName>
</protein>
<name>A0A368F9L7_ANCCA</name>
<dbReference type="InterPro" id="IPR003392">
    <property type="entry name" value="PTHD_SSD"/>
</dbReference>
<dbReference type="GO" id="GO:0006897">
    <property type="term" value="P:endocytosis"/>
    <property type="evidence" value="ECO:0007669"/>
    <property type="project" value="TreeGrafter"/>
</dbReference>
<organism evidence="8 9">
    <name type="scientific">Ancylostoma caninum</name>
    <name type="common">Dog hookworm</name>
    <dbReference type="NCBI Taxonomy" id="29170"/>
    <lineage>
        <taxon>Eukaryota</taxon>
        <taxon>Metazoa</taxon>
        <taxon>Ecdysozoa</taxon>
        <taxon>Nematoda</taxon>
        <taxon>Chromadorea</taxon>
        <taxon>Rhabditida</taxon>
        <taxon>Rhabditina</taxon>
        <taxon>Rhabditomorpha</taxon>
        <taxon>Strongyloidea</taxon>
        <taxon>Ancylostomatidae</taxon>
        <taxon>Ancylostomatinae</taxon>
        <taxon>Ancylostoma</taxon>
    </lineage>
</organism>
<evidence type="ECO:0000256" key="5">
    <source>
        <dbReference type="ARBA" id="ARBA00023180"/>
    </source>
</evidence>
<dbReference type="GO" id="GO:0005886">
    <property type="term" value="C:plasma membrane"/>
    <property type="evidence" value="ECO:0007669"/>
    <property type="project" value="TreeGrafter"/>
</dbReference>
<keyword evidence="2 6" id="KW-0812">Transmembrane</keyword>
<keyword evidence="4 6" id="KW-0472">Membrane</keyword>
<evidence type="ECO:0000256" key="4">
    <source>
        <dbReference type="ARBA" id="ARBA00023136"/>
    </source>
</evidence>
<dbReference type="Proteomes" id="UP000252519">
    <property type="component" value="Unassembled WGS sequence"/>
</dbReference>
<keyword evidence="5" id="KW-0325">Glycoprotein</keyword>
<evidence type="ECO:0000256" key="3">
    <source>
        <dbReference type="ARBA" id="ARBA00022989"/>
    </source>
</evidence>
<dbReference type="Pfam" id="PF02460">
    <property type="entry name" value="Patched"/>
    <property type="match status" value="2"/>
</dbReference>
<proteinExistence type="predicted"/>
<accession>A0A368F9L7</accession>
<evidence type="ECO:0000259" key="7">
    <source>
        <dbReference type="Pfam" id="PF02460"/>
    </source>
</evidence>
<dbReference type="EMBL" id="JOJR01002283">
    <property type="protein sequence ID" value="RCN28844.1"/>
    <property type="molecule type" value="Genomic_DNA"/>
</dbReference>